<comment type="caution">
    <text evidence="2">The sequence shown here is derived from an EMBL/GenBank/DDBJ whole genome shotgun (WGS) entry which is preliminary data.</text>
</comment>
<evidence type="ECO:0000313" key="3">
    <source>
        <dbReference type="Proteomes" id="UP000299102"/>
    </source>
</evidence>
<keyword evidence="1" id="KW-0812">Transmembrane</keyword>
<accession>A0A4C1X9M0</accession>
<reference evidence="2 3" key="1">
    <citation type="journal article" date="2019" name="Commun. Biol.">
        <title>The bagworm genome reveals a unique fibroin gene that provides high tensile strength.</title>
        <authorList>
            <person name="Kono N."/>
            <person name="Nakamura H."/>
            <person name="Ohtoshi R."/>
            <person name="Tomita M."/>
            <person name="Numata K."/>
            <person name="Arakawa K."/>
        </authorList>
    </citation>
    <scope>NUCLEOTIDE SEQUENCE [LARGE SCALE GENOMIC DNA]</scope>
</reference>
<dbReference type="AlphaFoldDB" id="A0A4C1X9M0"/>
<feature type="transmembrane region" description="Helical" evidence="1">
    <location>
        <begin position="57"/>
        <end position="79"/>
    </location>
</feature>
<organism evidence="2 3">
    <name type="scientific">Eumeta variegata</name>
    <name type="common">Bagworm moth</name>
    <name type="synonym">Eumeta japonica</name>
    <dbReference type="NCBI Taxonomy" id="151549"/>
    <lineage>
        <taxon>Eukaryota</taxon>
        <taxon>Metazoa</taxon>
        <taxon>Ecdysozoa</taxon>
        <taxon>Arthropoda</taxon>
        <taxon>Hexapoda</taxon>
        <taxon>Insecta</taxon>
        <taxon>Pterygota</taxon>
        <taxon>Neoptera</taxon>
        <taxon>Endopterygota</taxon>
        <taxon>Lepidoptera</taxon>
        <taxon>Glossata</taxon>
        <taxon>Ditrysia</taxon>
        <taxon>Tineoidea</taxon>
        <taxon>Psychidae</taxon>
        <taxon>Oiketicinae</taxon>
        <taxon>Eumeta</taxon>
    </lineage>
</organism>
<dbReference type="EMBL" id="BGZK01000772">
    <property type="protein sequence ID" value="GBP59853.1"/>
    <property type="molecule type" value="Genomic_DNA"/>
</dbReference>
<sequence length="140" mass="15375">MWYPFIINSFFVSYGRGVTEITGLCQLITAGISPYNSSGSTNELIGTEVCRESLEDLTAYSAIVLSVLFAIVNLILAKFAKRKKSVILMTLLLSTIGGVTTNLVPDPYSALSLFMTFLITIIGVGIVFSYYVDLYPTSYR</sequence>
<evidence type="ECO:0000256" key="1">
    <source>
        <dbReference type="SAM" id="Phobius"/>
    </source>
</evidence>
<evidence type="ECO:0000313" key="2">
    <source>
        <dbReference type="EMBL" id="GBP59853.1"/>
    </source>
</evidence>
<protein>
    <submittedName>
        <fullName evidence="2">Uncharacterized protein</fullName>
    </submittedName>
</protein>
<dbReference type="OrthoDB" id="433512at2759"/>
<gene>
    <name evidence="2" type="ORF">EVAR_40237_1</name>
</gene>
<keyword evidence="1" id="KW-0472">Membrane</keyword>
<keyword evidence="1" id="KW-1133">Transmembrane helix</keyword>
<name>A0A4C1X9M0_EUMVA</name>
<feature type="transmembrane region" description="Helical" evidence="1">
    <location>
        <begin position="110"/>
        <end position="132"/>
    </location>
</feature>
<proteinExistence type="predicted"/>
<keyword evidence="3" id="KW-1185">Reference proteome</keyword>
<feature type="transmembrane region" description="Helical" evidence="1">
    <location>
        <begin position="86"/>
        <end position="104"/>
    </location>
</feature>
<dbReference type="Proteomes" id="UP000299102">
    <property type="component" value="Unassembled WGS sequence"/>
</dbReference>